<gene>
    <name evidence="1" type="ORF">IAC87_05290</name>
</gene>
<reference evidence="1" key="1">
    <citation type="submission" date="2020-10" db="EMBL/GenBank/DDBJ databases">
        <authorList>
            <person name="Gilroy R."/>
        </authorList>
    </citation>
    <scope>NUCLEOTIDE SEQUENCE</scope>
    <source>
        <strain evidence="1">B3-2255</strain>
    </source>
</reference>
<reference evidence="1" key="2">
    <citation type="journal article" date="2021" name="PeerJ">
        <title>Extensive microbial diversity within the chicken gut microbiome revealed by metagenomics and culture.</title>
        <authorList>
            <person name="Gilroy R."/>
            <person name="Ravi A."/>
            <person name="Getino M."/>
            <person name="Pursley I."/>
            <person name="Horton D.L."/>
            <person name="Alikhan N.F."/>
            <person name="Baker D."/>
            <person name="Gharbi K."/>
            <person name="Hall N."/>
            <person name="Watson M."/>
            <person name="Adriaenssens E.M."/>
            <person name="Foster-Nyarko E."/>
            <person name="Jarju S."/>
            <person name="Secka A."/>
            <person name="Antonio M."/>
            <person name="Oren A."/>
            <person name="Chaudhuri R.R."/>
            <person name="La Ragione R."/>
            <person name="Hildebrand F."/>
            <person name="Pallen M.J."/>
        </authorList>
    </citation>
    <scope>NUCLEOTIDE SEQUENCE</scope>
    <source>
        <strain evidence="1">B3-2255</strain>
    </source>
</reference>
<dbReference type="EMBL" id="JADILY010000109">
    <property type="protein sequence ID" value="MBO8481943.1"/>
    <property type="molecule type" value="Genomic_DNA"/>
</dbReference>
<dbReference type="AlphaFoldDB" id="A0A9D9J0I0"/>
<organism evidence="1 2">
    <name type="scientific">Candidatus Merdivivens faecigallinarum</name>
    <dbReference type="NCBI Taxonomy" id="2840871"/>
    <lineage>
        <taxon>Bacteria</taxon>
        <taxon>Pseudomonadati</taxon>
        <taxon>Bacteroidota</taxon>
        <taxon>Bacteroidia</taxon>
        <taxon>Bacteroidales</taxon>
        <taxon>Muribaculaceae</taxon>
        <taxon>Muribaculaceae incertae sedis</taxon>
        <taxon>Candidatus Merdivivens</taxon>
    </lineage>
</organism>
<dbReference type="Proteomes" id="UP000823772">
    <property type="component" value="Unassembled WGS sequence"/>
</dbReference>
<accession>A0A9D9J0I0</accession>
<protein>
    <submittedName>
        <fullName evidence="1">Uncharacterized protein</fullName>
    </submittedName>
</protein>
<proteinExistence type="predicted"/>
<name>A0A9D9J0I0_9BACT</name>
<comment type="caution">
    <text evidence="1">The sequence shown here is derived from an EMBL/GenBank/DDBJ whole genome shotgun (WGS) entry which is preliminary data.</text>
</comment>
<evidence type="ECO:0000313" key="1">
    <source>
        <dbReference type="EMBL" id="MBO8481943.1"/>
    </source>
</evidence>
<sequence>MGDTTLLFSFAGTSESEEIKVGKVKGLSEISEDWLSLRLDGEILHMDIYKNEDTEERSAVIDLLYDDGAKSCMKISQVGYAEVEIDFTGQPFKDDAGRISLIVESVTLIGGASDMMMKIYTEQNVLSNEGNIPYDKYIGDVLAGGEDVYDYEDYLAAKEADEDFVISSGIPADMFVMLFVVAVDEFGNPGKFIPITINA</sequence>
<evidence type="ECO:0000313" key="2">
    <source>
        <dbReference type="Proteomes" id="UP000823772"/>
    </source>
</evidence>